<dbReference type="EMBL" id="BJVU01000001">
    <property type="protein sequence ID" value="GEL57735.1"/>
    <property type="molecule type" value="Genomic_DNA"/>
</dbReference>
<dbReference type="Pfam" id="PF03466">
    <property type="entry name" value="LysR_substrate"/>
    <property type="match status" value="1"/>
</dbReference>
<evidence type="ECO:0000256" key="3">
    <source>
        <dbReference type="ARBA" id="ARBA00023125"/>
    </source>
</evidence>
<name>A0A1Z5YSI1_9PROT</name>
<dbReference type="GO" id="GO:0003677">
    <property type="term" value="F:DNA binding"/>
    <property type="evidence" value="ECO:0007669"/>
    <property type="project" value="UniProtKB-KW"/>
</dbReference>
<reference evidence="7 11" key="3">
    <citation type="submission" date="2019-07" db="EMBL/GenBank/DDBJ databases">
        <title>Whole genome shotgun sequence of Acetobacter cibinongensis NBRC 16605.</title>
        <authorList>
            <person name="Hosoyama A."/>
            <person name="Uohara A."/>
            <person name="Ohji S."/>
            <person name="Ichikawa N."/>
        </authorList>
    </citation>
    <scope>NUCLEOTIDE SEQUENCE [LARGE SCALE GENOMIC DNA]</scope>
    <source>
        <strain evidence="7 11">NBRC 16605</strain>
    </source>
</reference>
<evidence type="ECO:0000256" key="4">
    <source>
        <dbReference type="ARBA" id="ARBA00023163"/>
    </source>
</evidence>
<evidence type="ECO:0000313" key="6">
    <source>
        <dbReference type="EMBL" id="GAN61370.1"/>
    </source>
</evidence>
<evidence type="ECO:0000313" key="8">
    <source>
        <dbReference type="EMBL" id="OUJ01071.1"/>
    </source>
</evidence>
<keyword evidence="3" id="KW-0238">DNA-binding</keyword>
<evidence type="ECO:0000313" key="10">
    <source>
        <dbReference type="Proteomes" id="UP000196086"/>
    </source>
</evidence>
<dbReference type="PANTHER" id="PTHR30419:SF8">
    <property type="entry name" value="NITROGEN ASSIMILATION TRANSCRIPTIONAL ACTIVATOR-RELATED"/>
    <property type="match status" value="1"/>
</dbReference>
<dbReference type="Gene3D" id="3.40.190.10">
    <property type="entry name" value="Periplasmic binding protein-like II"/>
    <property type="match status" value="2"/>
</dbReference>
<dbReference type="EMBL" id="JOMQ01000054">
    <property type="protein sequence ID" value="OUJ01071.1"/>
    <property type="molecule type" value="Genomic_DNA"/>
</dbReference>
<dbReference type="InterPro" id="IPR036388">
    <property type="entry name" value="WH-like_DNA-bd_sf"/>
</dbReference>
<comment type="similarity">
    <text evidence="1">Belongs to the LysR transcriptional regulatory family.</text>
</comment>
<evidence type="ECO:0000313" key="9">
    <source>
        <dbReference type="Proteomes" id="UP000032671"/>
    </source>
</evidence>
<dbReference type="GO" id="GO:0005829">
    <property type="term" value="C:cytosol"/>
    <property type="evidence" value="ECO:0007669"/>
    <property type="project" value="TreeGrafter"/>
</dbReference>
<dbReference type="InterPro" id="IPR000847">
    <property type="entry name" value="LysR_HTH_N"/>
</dbReference>
<evidence type="ECO:0000313" key="7">
    <source>
        <dbReference type="EMBL" id="GEL57735.1"/>
    </source>
</evidence>
<dbReference type="InterPro" id="IPR005119">
    <property type="entry name" value="LysR_subst-bd"/>
</dbReference>
<keyword evidence="2" id="KW-0805">Transcription regulation</keyword>
<comment type="caution">
    <text evidence="8">The sequence shown here is derived from an EMBL/GenBank/DDBJ whole genome shotgun (WGS) entry which is preliminary data.</text>
</comment>
<accession>A0A1Z5YSI1</accession>
<evidence type="ECO:0000256" key="2">
    <source>
        <dbReference type="ARBA" id="ARBA00023015"/>
    </source>
</evidence>
<proteinExistence type="inferred from homology"/>
<evidence type="ECO:0000256" key="1">
    <source>
        <dbReference type="ARBA" id="ARBA00009437"/>
    </source>
</evidence>
<dbReference type="InterPro" id="IPR050950">
    <property type="entry name" value="HTH-type_LysR_regulators"/>
</dbReference>
<dbReference type="InterPro" id="IPR036390">
    <property type="entry name" value="WH_DNA-bd_sf"/>
</dbReference>
<organism evidence="8 10">
    <name type="scientific">Acetobacter cibinongensis</name>
    <dbReference type="NCBI Taxonomy" id="146475"/>
    <lineage>
        <taxon>Bacteria</taxon>
        <taxon>Pseudomonadati</taxon>
        <taxon>Pseudomonadota</taxon>
        <taxon>Alphaproteobacteria</taxon>
        <taxon>Acetobacterales</taxon>
        <taxon>Acetobacteraceae</taxon>
        <taxon>Acetobacter</taxon>
    </lineage>
</organism>
<dbReference type="GO" id="GO:0003700">
    <property type="term" value="F:DNA-binding transcription factor activity"/>
    <property type="evidence" value="ECO:0007669"/>
    <property type="project" value="InterPro"/>
</dbReference>
<dbReference type="SUPFAM" id="SSF53850">
    <property type="entry name" value="Periplasmic binding protein-like II"/>
    <property type="match status" value="1"/>
</dbReference>
<evidence type="ECO:0000313" key="11">
    <source>
        <dbReference type="Proteomes" id="UP000321891"/>
    </source>
</evidence>
<dbReference type="Proteomes" id="UP000032671">
    <property type="component" value="Unassembled WGS sequence"/>
</dbReference>
<evidence type="ECO:0000259" key="5">
    <source>
        <dbReference type="PROSITE" id="PS50931"/>
    </source>
</evidence>
<feature type="domain" description="HTH lysR-type" evidence="5">
    <location>
        <begin position="11"/>
        <end position="68"/>
    </location>
</feature>
<dbReference type="RefSeq" id="WP_158319794.1">
    <property type="nucleotide sequence ID" value="NZ_BAMV01000018.1"/>
</dbReference>
<dbReference type="PROSITE" id="PS50931">
    <property type="entry name" value="HTH_LYSR"/>
    <property type="match status" value="1"/>
</dbReference>
<reference evidence="8 10" key="2">
    <citation type="submission" date="2014-06" db="EMBL/GenBank/DDBJ databases">
        <authorList>
            <person name="Ju J."/>
            <person name="Zhang J."/>
        </authorList>
    </citation>
    <scope>NUCLEOTIDE SEQUENCE [LARGE SCALE GENOMIC DNA]</scope>
    <source>
        <strain evidence="8 10">DsW_47</strain>
    </source>
</reference>
<dbReference type="Proteomes" id="UP000196086">
    <property type="component" value="Unassembled WGS sequence"/>
</dbReference>
<dbReference type="SUPFAM" id="SSF46785">
    <property type="entry name" value="Winged helix' DNA-binding domain"/>
    <property type="match status" value="1"/>
</dbReference>
<dbReference type="PANTHER" id="PTHR30419">
    <property type="entry name" value="HTH-TYPE TRANSCRIPTIONAL REGULATOR YBHD"/>
    <property type="match status" value="1"/>
</dbReference>
<dbReference type="AlphaFoldDB" id="A0A1Z5YSI1"/>
<reference evidence="6 9" key="1">
    <citation type="submission" date="2012-11" db="EMBL/GenBank/DDBJ databases">
        <title>Whole genome sequence of Acetobacter cibinongensis 4H-1.</title>
        <authorList>
            <person name="Azuma Y."/>
            <person name="Higashiura N."/>
            <person name="Hirakawa H."/>
            <person name="Matsushita K."/>
        </authorList>
    </citation>
    <scope>NUCLEOTIDE SEQUENCE [LARGE SCALE GENOMIC DNA]</scope>
    <source>
        <strain evidence="6 9">4H-1</strain>
    </source>
</reference>
<keyword evidence="11" id="KW-1185">Reference proteome</keyword>
<dbReference type="STRING" id="1231339.Abci_018_240"/>
<dbReference type="EMBL" id="BAMV01000018">
    <property type="protein sequence ID" value="GAN61370.1"/>
    <property type="molecule type" value="Genomic_DNA"/>
</dbReference>
<sequence length="310" mass="35177">MPIKADLRVHMKLRHFRIIDTLATTKNLRLAAQHIGVTPTAISKACLELEDLVGVKLFHRSNNGMLPNTLCQRVVTAGRRIDSELKNLMYDLSVLNSSVQGRVRIGFQAPSLNREIAQCVADIIKNTPNIKISLEYGDRRQLITSMERNELDFILVNLSGLNHHDRLQSHMLKTDKCFVASIQSLHDMPEVIEKWDSFVEKPWVLPVQGLAMRDRFEALILAHGLEMPQTIVEMNSPMGAREIVALTGGYGLLTLSMHEQIGHVSNMPPNMRFLPEMELESGIVWAKDKNHSPVADFVRDYIMRTIRPEE</sequence>
<dbReference type="Pfam" id="PF00126">
    <property type="entry name" value="HTH_1"/>
    <property type="match status" value="1"/>
</dbReference>
<dbReference type="Gene3D" id="1.10.10.10">
    <property type="entry name" value="Winged helix-like DNA-binding domain superfamily/Winged helix DNA-binding domain"/>
    <property type="match status" value="1"/>
</dbReference>
<dbReference type="Proteomes" id="UP000321891">
    <property type="component" value="Unassembled WGS sequence"/>
</dbReference>
<keyword evidence="4" id="KW-0804">Transcription</keyword>
<gene>
    <name evidence="6" type="ORF">Abci_018_240</name>
    <name evidence="7" type="ORF">ACI01nite_03370</name>
    <name evidence="8" type="ORF">HK14_11855</name>
</gene>
<accession>A0A0D6N6R7</accession>
<protein>
    <submittedName>
        <fullName evidence="6">Transcriptional regulator LysR</fullName>
    </submittedName>
</protein>